<dbReference type="AlphaFoldDB" id="A0A6G0XMR6"/>
<evidence type="ECO:0000313" key="3">
    <source>
        <dbReference type="EMBL" id="KAF0741591.1"/>
    </source>
</evidence>
<evidence type="ECO:0000256" key="2">
    <source>
        <dbReference type="SAM" id="MobiDB-lite"/>
    </source>
</evidence>
<feature type="coiled-coil region" evidence="1">
    <location>
        <begin position="143"/>
        <end position="170"/>
    </location>
</feature>
<sequence>MSSKRSGKAKPPDSQSKQLAPQPDTMSAFQAVLDTATSELATELENHAQRVKDVFHGASCSLTDLPSLAHAAVDILGNSQCLLRRSTREWIQDSKTRQEFITAAHPLLLRTGQQLAANVLATAQATQRVGVLEEQVGAQASLIQQQESRLDAQGRQIDALEAQLEVLLKAQQRGSPLSKTTVSAGGHHASLGLGSPIDTPPSSPVERIRKAIRASAAVNSSETVTPPANQDDDLFSAPISPVVDDSNDSDYDDEVDIVENPDRSKKYWVYEDKTLAEVQRYRQAMKDGLCDHRYQGPDDRHCTKPRAECIERKLGNHSDQCRWITTKHMARCKASIKQCPQHRQWAPQPPPGKLFRRELSTRPQGVDAREFFLCARQSFKQEFTGSDKKKPRII</sequence>
<reference evidence="3 4" key="1">
    <citation type="submission" date="2019-07" db="EMBL/GenBank/DDBJ databases">
        <title>Genomics analysis of Aphanomyces spp. identifies a new class of oomycete effector associated with host adaptation.</title>
        <authorList>
            <person name="Gaulin E."/>
        </authorList>
    </citation>
    <scope>NUCLEOTIDE SEQUENCE [LARGE SCALE GENOMIC DNA]</scope>
    <source>
        <strain evidence="3 4">ATCC 201684</strain>
    </source>
</reference>
<name>A0A6G0XMR6_9STRA</name>
<evidence type="ECO:0000256" key="1">
    <source>
        <dbReference type="SAM" id="Coils"/>
    </source>
</evidence>
<feature type="compositionally biased region" description="Polar residues" evidence="2">
    <location>
        <begin position="217"/>
        <end position="228"/>
    </location>
</feature>
<protein>
    <submittedName>
        <fullName evidence="3">Uncharacterized protein</fullName>
    </submittedName>
</protein>
<feature type="region of interest" description="Disordered" evidence="2">
    <location>
        <begin position="175"/>
        <end position="251"/>
    </location>
</feature>
<dbReference type="VEuPathDB" id="FungiDB:AeMF1_017720"/>
<keyword evidence="4" id="KW-1185">Reference proteome</keyword>
<organism evidence="3 4">
    <name type="scientific">Aphanomyces euteiches</name>
    <dbReference type="NCBI Taxonomy" id="100861"/>
    <lineage>
        <taxon>Eukaryota</taxon>
        <taxon>Sar</taxon>
        <taxon>Stramenopiles</taxon>
        <taxon>Oomycota</taxon>
        <taxon>Saprolegniomycetes</taxon>
        <taxon>Saprolegniales</taxon>
        <taxon>Verrucalvaceae</taxon>
        <taxon>Aphanomyces</taxon>
    </lineage>
</organism>
<keyword evidence="1" id="KW-0175">Coiled coil</keyword>
<feature type="compositionally biased region" description="Polar residues" evidence="2">
    <location>
        <begin position="13"/>
        <end position="27"/>
    </location>
</feature>
<dbReference type="Proteomes" id="UP000481153">
    <property type="component" value="Unassembled WGS sequence"/>
</dbReference>
<gene>
    <name evidence="3" type="ORF">Ae201684_003271</name>
</gene>
<evidence type="ECO:0000313" key="4">
    <source>
        <dbReference type="Proteomes" id="UP000481153"/>
    </source>
</evidence>
<comment type="caution">
    <text evidence="3">The sequence shown here is derived from an EMBL/GenBank/DDBJ whole genome shotgun (WGS) entry which is preliminary data.</text>
</comment>
<accession>A0A6G0XMR6</accession>
<dbReference type="EMBL" id="VJMJ01000036">
    <property type="protein sequence ID" value="KAF0741591.1"/>
    <property type="molecule type" value="Genomic_DNA"/>
</dbReference>
<proteinExistence type="predicted"/>
<feature type="region of interest" description="Disordered" evidence="2">
    <location>
        <begin position="1"/>
        <end position="27"/>
    </location>
</feature>